<dbReference type="SUPFAM" id="SSF55394">
    <property type="entry name" value="Bactericidal permeability-increasing protein, BPI"/>
    <property type="match status" value="2"/>
</dbReference>
<evidence type="ECO:0000256" key="1">
    <source>
        <dbReference type="ARBA" id="ARBA00023180"/>
    </source>
</evidence>
<dbReference type="InterPro" id="IPR001124">
    <property type="entry name" value="Lipid-bd_serum_glycop_C"/>
</dbReference>
<name>A0ABD1QDF3_9LAMI</name>
<reference evidence="7" key="1">
    <citation type="submission" date="2024-07" db="EMBL/GenBank/DDBJ databases">
        <title>Two chromosome-level genome assemblies of Korean endemic species Abeliophyllum distichum and Forsythia ovata (Oleaceae).</title>
        <authorList>
            <person name="Jang H."/>
        </authorList>
    </citation>
    <scope>NUCLEOTIDE SEQUENCE [LARGE SCALE GENOMIC DNA]</scope>
</reference>
<evidence type="ECO:0000259" key="5">
    <source>
        <dbReference type="SMART" id="SM00329"/>
    </source>
</evidence>
<dbReference type="Pfam" id="PF02886">
    <property type="entry name" value="LBP_BPI_CETP_C"/>
    <property type="match status" value="1"/>
</dbReference>
<dbReference type="FunFam" id="3.15.10.10:FF:000001">
    <property type="entry name" value="phospholipid transfer protein-like"/>
    <property type="match status" value="1"/>
</dbReference>
<dbReference type="InterPro" id="IPR030675">
    <property type="entry name" value="BPI/LBP"/>
</dbReference>
<organism evidence="6 7">
    <name type="scientific">Forsythia ovata</name>
    <dbReference type="NCBI Taxonomy" id="205694"/>
    <lineage>
        <taxon>Eukaryota</taxon>
        <taxon>Viridiplantae</taxon>
        <taxon>Streptophyta</taxon>
        <taxon>Embryophyta</taxon>
        <taxon>Tracheophyta</taxon>
        <taxon>Spermatophyta</taxon>
        <taxon>Magnoliopsida</taxon>
        <taxon>eudicotyledons</taxon>
        <taxon>Gunneridae</taxon>
        <taxon>Pentapetalae</taxon>
        <taxon>asterids</taxon>
        <taxon>lamiids</taxon>
        <taxon>Lamiales</taxon>
        <taxon>Oleaceae</taxon>
        <taxon>Forsythieae</taxon>
        <taxon>Forsythia</taxon>
    </lineage>
</organism>
<dbReference type="PANTHER" id="PTHR46801:SF2">
    <property type="entry name" value="LIPOPOLYSACCHARIDE-BINDING PROTEIN"/>
    <property type="match status" value="1"/>
</dbReference>
<keyword evidence="7" id="KW-1185">Reference proteome</keyword>
<evidence type="ECO:0000256" key="2">
    <source>
        <dbReference type="ARBA" id="ARBA00060933"/>
    </source>
</evidence>
<feature type="domain" description="Lipid-binding serum glycoprotein N-terminal" evidence="4">
    <location>
        <begin position="34"/>
        <end position="259"/>
    </location>
</feature>
<keyword evidence="3" id="KW-0732">Signal</keyword>
<dbReference type="InterPro" id="IPR045897">
    <property type="entry name" value="BPI/LBP_pln"/>
</dbReference>
<sequence length="508" mass="55780">MARSFSVFVIFFLFNFCYTHVQSNDQQGYITIDISNKGLDFLKDLLLEKAESSLLPLYLPKIEKAVKIPIVGRVHMVLSNITMERIDVTSSTVKTGDTGILIAVSGATANLSMNWKYSYSTWLIPIAVSDEGSATIRVEGLEIELTLSLKNLQGSLKLSVPDCGCDVKDISIKLDGGASWLYQGLVNAFEGNIVSAVENAVSKKIKDGIIKLDSALQSLPKEVPITNIASLNVTFVEDPKLSESSLDLEIDGLLSAKDENMVSNHDHKTLQASLSCKEVDKMVRISLHEDVLNSASTVYFEAKKMHWIVDNVSDQSLLNTAGWRFIIPQLYKLYPNDDINLNISVSSLPTIKIEKQHIVATIPLDVVIDVLDAGEVIPVAGVSMVISASISAEISGNTLYGSVKLNDFSMSLKWSKIGDLHMRLVQSVISTMLKTVILPYVNLQLRKGHLLPVFHGYKLQDAQIVYVDSWIVICSNVASPQKIQSCLVPASRKGSLVHETITRLDAGN</sequence>
<feature type="chain" id="PRO_5044762490" evidence="3">
    <location>
        <begin position="24"/>
        <end position="508"/>
    </location>
</feature>
<dbReference type="Gene3D" id="3.15.10.10">
    <property type="entry name" value="Bactericidal permeability-increasing protein, domain 1"/>
    <property type="match status" value="1"/>
</dbReference>
<dbReference type="PIRSF" id="PIRSF002417">
    <property type="entry name" value="Lipid_binding_protein"/>
    <property type="match status" value="1"/>
</dbReference>
<protein>
    <submittedName>
        <fullName evidence="6">BPI/LBP family protein</fullName>
    </submittedName>
</protein>
<dbReference type="SMART" id="SM00328">
    <property type="entry name" value="BPI1"/>
    <property type="match status" value="1"/>
</dbReference>
<dbReference type="Pfam" id="PF01273">
    <property type="entry name" value="LBP_BPI_CETP"/>
    <property type="match status" value="1"/>
</dbReference>
<dbReference type="Gene3D" id="3.15.20.10">
    <property type="entry name" value="Bactericidal permeability-increasing protein, domain 2"/>
    <property type="match status" value="1"/>
</dbReference>
<accession>A0ABD1QDF3</accession>
<evidence type="ECO:0000259" key="4">
    <source>
        <dbReference type="SMART" id="SM00328"/>
    </source>
</evidence>
<dbReference type="EMBL" id="JBFOLJ010000015">
    <property type="protein sequence ID" value="KAL2473079.1"/>
    <property type="molecule type" value="Genomic_DNA"/>
</dbReference>
<dbReference type="InterPro" id="IPR017943">
    <property type="entry name" value="Bactericidal_perm-incr_a/b_dom"/>
</dbReference>
<proteinExistence type="inferred from homology"/>
<keyword evidence="1" id="KW-0325">Glycoprotein</keyword>
<evidence type="ECO:0000313" key="6">
    <source>
        <dbReference type="EMBL" id="KAL2473079.1"/>
    </source>
</evidence>
<dbReference type="Proteomes" id="UP001604277">
    <property type="component" value="Unassembled WGS sequence"/>
</dbReference>
<feature type="domain" description="Lipid-binding serum glycoprotein C-terminal" evidence="5">
    <location>
        <begin position="277"/>
        <end position="475"/>
    </location>
</feature>
<dbReference type="AlphaFoldDB" id="A0ABD1QDF3"/>
<evidence type="ECO:0000313" key="7">
    <source>
        <dbReference type="Proteomes" id="UP001604277"/>
    </source>
</evidence>
<feature type="signal peptide" evidence="3">
    <location>
        <begin position="1"/>
        <end position="23"/>
    </location>
</feature>
<comment type="similarity">
    <text evidence="2">Belongs to the BPI/LBP/Plunc superfamily. BPI/LBP (TC 1.C.40) family.</text>
</comment>
<gene>
    <name evidence="6" type="ORF">Fot_48815</name>
</gene>
<dbReference type="SMART" id="SM00329">
    <property type="entry name" value="BPI2"/>
    <property type="match status" value="1"/>
</dbReference>
<dbReference type="InterPro" id="IPR017942">
    <property type="entry name" value="Lipid-bd_serum_glycop_N"/>
</dbReference>
<comment type="caution">
    <text evidence="6">The sequence shown here is derived from an EMBL/GenBank/DDBJ whole genome shotgun (WGS) entry which is preliminary data.</text>
</comment>
<dbReference type="PANTHER" id="PTHR46801">
    <property type="entry name" value="OS06G0309200 PROTEIN"/>
    <property type="match status" value="1"/>
</dbReference>
<evidence type="ECO:0000256" key="3">
    <source>
        <dbReference type="SAM" id="SignalP"/>
    </source>
</evidence>